<keyword evidence="1" id="KW-1133">Transmembrane helix</keyword>
<organism evidence="2 3">
    <name type="scientific">Parastrongyloides trichosuri</name>
    <name type="common">Possum-specific nematode worm</name>
    <dbReference type="NCBI Taxonomy" id="131310"/>
    <lineage>
        <taxon>Eukaryota</taxon>
        <taxon>Metazoa</taxon>
        <taxon>Ecdysozoa</taxon>
        <taxon>Nematoda</taxon>
        <taxon>Chromadorea</taxon>
        <taxon>Rhabditida</taxon>
        <taxon>Tylenchina</taxon>
        <taxon>Panagrolaimomorpha</taxon>
        <taxon>Strongyloidoidea</taxon>
        <taxon>Strongyloididae</taxon>
        <taxon>Parastrongyloides</taxon>
    </lineage>
</organism>
<keyword evidence="1" id="KW-0472">Membrane</keyword>
<evidence type="ECO:0000313" key="3">
    <source>
        <dbReference type="WBParaSite" id="PTRK_0000798700.1"/>
    </source>
</evidence>
<keyword evidence="2" id="KW-1185">Reference proteome</keyword>
<evidence type="ECO:0000256" key="1">
    <source>
        <dbReference type="SAM" id="Phobius"/>
    </source>
</evidence>
<name>A0A0N4ZJ82_PARTI</name>
<evidence type="ECO:0000313" key="2">
    <source>
        <dbReference type="Proteomes" id="UP000038045"/>
    </source>
</evidence>
<proteinExistence type="predicted"/>
<reference evidence="3" key="1">
    <citation type="submission" date="2017-02" db="UniProtKB">
        <authorList>
            <consortium name="WormBaseParasite"/>
        </authorList>
    </citation>
    <scope>IDENTIFICATION</scope>
</reference>
<feature type="transmembrane region" description="Helical" evidence="1">
    <location>
        <begin position="28"/>
        <end position="55"/>
    </location>
</feature>
<accession>A0A0N4ZJ82</accession>
<keyword evidence="1" id="KW-0812">Transmembrane</keyword>
<sequence length="81" mass="8820">MASIDQMVSTVDNSIAALTSDASTLIKVLTICLPLILVAVVIIFIILLAVLLMTFHLRCMKHKTRVIKCDPELGTNGILLK</sequence>
<dbReference type="AlphaFoldDB" id="A0A0N4ZJ82"/>
<dbReference type="Proteomes" id="UP000038045">
    <property type="component" value="Unplaced"/>
</dbReference>
<dbReference type="WBParaSite" id="PTRK_0000798700.1">
    <property type="protein sequence ID" value="PTRK_0000798700.1"/>
    <property type="gene ID" value="PTRK_0000798700"/>
</dbReference>
<protein>
    <submittedName>
        <fullName evidence="3">Col_cuticle_N domain-containing protein</fullName>
    </submittedName>
</protein>